<organism evidence="2 3">
    <name type="scientific">Candidatus Eisenbergiella merdavium</name>
    <dbReference type="NCBI Taxonomy" id="2838551"/>
    <lineage>
        <taxon>Bacteria</taxon>
        <taxon>Bacillati</taxon>
        <taxon>Bacillota</taxon>
        <taxon>Clostridia</taxon>
        <taxon>Lachnospirales</taxon>
        <taxon>Lachnospiraceae</taxon>
        <taxon>Eisenbergiella</taxon>
    </lineage>
</organism>
<dbReference type="InterPro" id="IPR006842">
    <property type="entry name" value="Transposase_31"/>
</dbReference>
<evidence type="ECO:0000313" key="3">
    <source>
        <dbReference type="Proteomes" id="UP000823891"/>
    </source>
</evidence>
<comment type="caution">
    <text evidence="2">The sequence shown here is derived from an EMBL/GenBank/DDBJ whole genome shotgun (WGS) entry which is preliminary data.</text>
</comment>
<sequence>MGEKNDVFCAYLGKEDIFADFMNGTIFEGRKEIVPEELEAVPEAYHEGKTGGAGAGKRGRYRDVAKKRYRGGSCCVLTVENQNELHYAMPARCMEYDALEYARQLRKRKAQHRRKKDLKGSARFLSGLTPEEKLDPVVTVVFYHGNKKWEACRSLHGMLNFNGENEVFRKYTADYRMNLYTLEDLNEDRFTTGLRDVIALMKRSRDKEAMKEYCRSNEERFQEMEEETYDVISVMIDHRRLEDYKERNRVEGGRVNMCQALNEMMEESRQDGLRIGEKRGEKIGEKKGEKKLAALIGNLMRDSRTEDVEKAVRSEAFRRKLYREYGMR</sequence>
<dbReference type="Pfam" id="PF04754">
    <property type="entry name" value="Transposase_31"/>
    <property type="match status" value="1"/>
</dbReference>
<gene>
    <name evidence="2" type="ORF">H9761_13015</name>
</gene>
<evidence type="ECO:0000259" key="1">
    <source>
        <dbReference type="Pfam" id="PF04754"/>
    </source>
</evidence>
<dbReference type="AlphaFoldDB" id="A0A9D2SQM3"/>
<reference evidence="2" key="2">
    <citation type="submission" date="2021-04" db="EMBL/GenBank/DDBJ databases">
        <authorList>
            <person name="Gilroy R."/>
        </authorList>
    </citation>
    <scope>NUCLEOTIDE SEQUENCE</scope>
    <source>
        <strain evidence="2">USAMLcec2-132</strain>
    </source>
</reference>
<protein>
    <submittedName>
        <fullName evidence="2">Rpn family recombination-promoting nuclease/putative transposase</fullName>
    </submittedName>
</protein>
<reference evidence="2" key="1">
    <citation type="journal article" date="2021" name="PeerJ">
        <title>Extensive microbial diversity within the chicken gut microbiome revealed by metagenomics and culture.</title>
        <authorList>
            <person name="Gilroy R."/>
            <person name="Ravi A."/>
            <person name="Getino M."/>
            <person name="Pursley I."/>
            <person name="Horton D.L."/>
            <person name="Alikhan N.F."/>
            <person name="Baker D."/>
            <person name="Gharbi K."/>
            <person name="Hall N."/>
            <person name="Watson M."/>
            <person name="Adriaenssens E.M."/>
            <person name="Foster-Nyarko E."/>
            <person name="Jarju S."/>
            <person name="Secka A."/>
            <person name="Antonio M."/>
            <person name="Oren A."/>
            <person name="Chaudhuri R.R."/>
            <person name="La Ragione R."/>
            <person name="Hildebrand F."/>
            <person name="Pallen M.J."/>
        </authorList>
    </citation>
    <scope>NUCLEOTIDE SEQUENCE</scope>
    <source>
        <strain evidence="2">USAMLcec2-132</strain>
    </source>
</reference>
<evidence type="ECO:0000313" key="2">
    <source>
        <dbReference type="EMBL" id="HJC24613.1"/>
    </source>
</evidence>
<feature type="domain" description="Transposase (putative) YhgA-like" evidence="1">
    <location>
        <begin position="131"/>
        <end position="225"/>
    </location>
</feature>
<dbReference type="Proteomes" id="UP000823891">
    <property type="component" value="Unassembled WGS sequence"/>
</dbReference>
<name>A0A9D2SQM3_9FIRM</name>
<proteinExistence type="predicted"/>
<accession>A0A9D2SQM3</accession>
<dbReference type="EMBL" id="DWWS01000045">
    <property type="protein sequence ID" value="HJC24613.1"/>
    <property type="molecule type" value="Genomic_DNA"/>
</dbReference>